<name>A0ACC3D5G3_9PEZI</name>
<evidence type="ECO:0000313" key="1">
    <source>
        <dbReference type="EMBL" id="KAK3062187.1"/>
    </source>
</evidence>
<dbReference type="Proteomes" id="UP001186974">
    <property type="component" value="Unassembled WGS sequence"/>
</dbReference>
<reference evidence="1" key="1">
    <citation type="submission" date="2024-09" db="EMBL/GenBank/DDBJ databases">
        <title>Black Yeasts Isolated from many extreme environments.</title>
        <authorList>
            <person name="Coleine C."/>
            <person name="Stajich J.E."/>
            <person name="Selbmann L."/>
        </authorList>
    </citation>
    <scope>NUCLEOTIDE SEQUENCE</scope>
    <source>
        <strain evidence="1">CCFEE 5737</strain>
    </source>
</reference>
<sequence length="129" mass="14301">MHESYQYSSLTSDQSIRILVLEPAESPSAPICCSLVEVDLDTEWEHDALSYCWQLEEPPGLICLGVGSGKEVTKPLTVGANCYAALQVLRQSARIRLLWVDAICIDQASNSEKSQQVRLMTQIYAQAKV</sequence>
<gene>
    <name evidence="1" type="ORF">LTS18_004639</name>
</gene>
<accession>A0ACC3D5G3</accession>
<dbReference type="EMBL" id="JAWDJW010007423">
    <property type="protein sequence ID" value="KAK3062187.1"/>
    <property type="molecule type" value="Genomic_DNA"/>
</dbReference>
<protein>
    <submittedName>
        <fullName evidence="1">Uncharacterized protein</fullName>
    </submittedName>
</protein>
<evidence type="ECO:0000313" key="2">
    <source>
        <dbReference type="Proteomes" id="UP001186974"/>
    </source>
</evidence>
<comment type="caution">
    <text evidence="1">The sequence shown here is derived from an EMBL/GenBank/DDBJ whole genome shotgun (WGS) entry which is preliminary data.</text>
</comment>
<keyword evidence="2" id="KW-1185">Reference proteome</keyword>
<feature type="non-terminal residue" evidence="1">
    <location>
        <position position="129"/>
    </location>
</feature>
<proteinExistence type="predicted"/>
<organism evidence="1 2">
    <name type="scientific">Coniosporium uncinatum</name>
    <dbReference type="NCBI Taxonomy" id="93489"/>
    <lineage>
        <taxon>Eukaryota</taxon>
        <taxon>Fungi</taxon>
        <taxon>Dikarya</taxon>
        <taxon>Ascomycota</taxon>
        <taxon>Pezizomycotina</taxon>
        <taxon>Dothideomycetes</taxon>
        <taxon>Dothideomycetes incertae sedis</taxon>
        <taxon>Coniosporium</taxon>
    </lineage>
</organism>